<dbReference type="EMBL" id="JARK01000114">
    <property type="protein sequence ID" value="EYC42878.1"/>
    <property type="molecule type" value="Genomic_DNA"/>
</dbReference>
<proteinExistence type="predicted"/>
<keyword evidence="2" id="KW-1185">Reference proteome</keyword>
<comment type="caution">
    <text evidence="1">The sequence shown here is derived from an EMBL/GenBank/DDBJ whole genome shotgun (WGS) entry which is preliminary data.</text>
</comment>
<reference evidence="2" key="1">
    <citation type="journal article" date="2015" name="Nat. Genet.">
        <title>The genome and transcriptome of the zoonotic hookworm Ancylostoma ceylanicum identify infection-specific gene families.</title>
        <authorList>
            <person name="Schwarz E.M."/>
            <person name="Hu Y."/>
            <person name="Antoshechkin I."/>
            <person name="Miller M.M."/>
            <person name="Sternberg P.W."/>
            <person name="Aroian R.V."/>
        </authorList>
    </citation>
    <scope>NUCLEOTIDE SEQUENCE</scope>
    <source>
        <strain evidence="2">HY135</strain>
    </source>
</reference>
<organism evidence="1 2">
    <name type="scientific">Ancylostoma ceylanicum</name>
    <dbReference type="NCBI Taxonomy" id="53326"/>
    <lineage>
        <taxon>Eukaryota</taxon>
        <taxon>Metazoa</taxon>
        <taxon>Ecdysozoa</taxon>
        <taxon>Nematoda</taxon>
        <taxon>Chromadorea</taxon>
        <taxon>Rhabditida</taxon>
        <taxon>Rhabditina</taxon>
        <taxon>Rhabditomorpha</taxon>
        <taxon>Strongyloidea</taxon>
        <taxon>Ancylostomatidae</taxon>
        <taxon>Ancylostomatinae</taxon>
        <taxon>Ancylostoma</taxon>
    </lineage>
</organism>
<evidence type="ECO:0000313" key="1">
    <source>
        <dbReference type="EMBL" id="EYC42878.1"/>
    </source>
</evidence>
<dbReference type="AlphaFoldDB" id="A0A016WV14"/>
<evidence type="ECO:0000313" key="2">
    <source>
        <dbReference type="Proteomes" id="UP000024635"/>
    </source>
</evidence>
<dbReference type="Proteomes" id="UP000024635">
    <property type="component" value="Unassembled WGS sequence"/>
</dbReference>
<gene>
    <name evidence="1" type="primary">Acey_s0514.g2775</name>
    <name evidence="1" type="ORF">Y032_0514g2775</name>
</gene>
<sequence length="87" mass="9410">MHRSEHTLVTFGTISEVGAVVHVEHSTLAYIGDRSLPMLAICSHQNWRLAYIGDSSSPIFGNPQSPTTATQCAILDVDYSVIVKGLP</sequence>
<name>A0A016WV14_9BILA</name>
<accession>A0A016WV14</accession>
<protein>
    <submittedName>
        <fullName evidence="1">Uncharacterized protein</fullName>
    </submittedName>
</protein>